<feature type="chain" id="PRO_5008682597" description="DUF1795 domain-containing protein" evidence="1">
    <location>
        <begin position="19"/>
        <end position="171"/>
    </location>
</feature>
<dbReference type="OrthoDB" id="996425at2"/>
<feature type="signal peptide" evidence="1">
    <location>
        <begin position="1"/>
        <end position="18"/>
    </location>
</feature>
<sequence>MLARLTALLLLSPASAFAADWWSYDNTGFGYAIELPSEFHLSAPSDDANRLSLSPADRSAMLQVFSTIIPNGDFSTEANVRVALAKDQGWKISYSKSNSRGISFSGTKQGRIVYVRGVALCNGGAAFFQMDYSKADMQRYDAMVMRLVRSLRPTKKCTPTAQVVKSFPVTG</sequence>
<organism evidence="2 3">
    <name type="scientific">Rhizobium lusitanum</name>
    <dbReference type="NCBI Taxonomy" id="293958"/>
    <lineage>
        <taxon>Bacteria</taxon>
        <taxon>Pseudomonadati</taxon>
        <taxon>Pseudomonadota</taxon>
        <taxon>Alphaproteobacteria</taxon>
        <taxon>Hyphomicrobiales</taxon>
        <taxon>Rhizobiaceae</taxon>
        <taxon>Rhizobium/Agrobacterium group</taxon>
        <taxon>Rhizobium</taxon>
    </lineage>
</organism>
<dbReference type="RefSeq" id="WP_037193730.1">
    <property type="nucleotide sequence ID" value="NZ_FMAF01000001.1"/>
</dbReference>
<dbReference type="AlphaFoldDB" id="A0A1C3U0E4"/>
<reference evidence="3" key="1">
    <citation type="submission" date="2016-08" db="EMBL/GenBank/DDBJ databases">
        <authorList>
            <person name="Varghese N."/>
            <person name="Submissions Spin"/>
        </authorList>
    </citation>
    <scope>NUCLEOTIDE SEQUENCE [LARGE SCALE GENOMIC DNA]</scope>
    <source>
        <strain evidence="3">P1-7</strain>
    </source>
</reference>
<gene>
    <name evidence="2" type="ORF">GA0061101_101290</name>
</gene>
<proteinExistence type="predicted"/>
<dbReference type="EMBL" id="FMAF01000001">
    <property type="protein sequence ID" value="SCB08946.1"/>
    <property type="molecule type" value="Genomic_DNA"/>
</dbReference>
<evidence type="ECO:0000256" key="1">
    <source>
        <dbReference type="SAM" id="SignalP"/>
    </source>
</evidence>
<accession>A0A1C3U0E4</accession>
<keyword evidence="1" id="KW-0732">Signal</keyword>
<evidence type="ECO:0008006" key="4">
    <source>
        <dbReference type="Google" id="ProtNLM"/>
    </source>
</evidence>
<name>A0A1C3U0E4_9HYPH</name>
<evidence type="ECO:0000313" key="2">
    <source>
        <dbReference type="EMBL" id="SCB08946.1"/>
    </source>
</evidence>
<evidence type="ECO:0000313" key="3">
    <source>
        <dbReference type="Proteomes" id="UP000199205"/>
    </source>
</evidence>
<protein>
    <recommendedName>
        <fullName evidence="4">DUF1795 domain-containing protein</fullName>
    </recommendedName>
</protein>
<dbReference type="Proteomes" id="UP000199205">
    <property type="component" value="Unassembled WGS sequence"/>
</dbReference>